<dbReference type="SUPFAM" id="SSF50249">
    <property type="entry name" value="Nucleic acid-binding proteins"/>
    <property type="match status" value="1"/>
</dbReference>
<keyword evidence="5" id="KW-1185">Reference proteome</keyword>
<dbReference type="EMBL" id="CAMXCT020005668">
    <property type="protein sequence ID" value="CAL1166365.1"/>
    <property type="molecule type" value="Genomic_DNA"/>
</dbReference>
<feature type="compositionally biased region" description="Basic and acidic residues" evidence="1">
    <location>
        <begin position="188"/>
        <end position="198"/>
    </location>
</feature>
<name>A0A9P1DNT2_9DINO</name>
<dbReference type="PANTHER" id="PTHR15838">
    <property type="entry name" value="NUCLEOLAR PROTEIN OF 40 KDA"/>
    <property type="match status" value="1"/>
</dbReference>
<dbReference type="AlphaFoldDB" id="A0A9P1DNT2"/>
<dbReference type="PANTHER" id="PTHR15838:SF1">
    <property type="entry name" value="ZINC FINGER CCHC DOMAIN-CONTAINING PROTEIN 17"/>
    <property type="match status" value="1"/>
</dbReference>
<dbReference type="GO" id="GO:0043489">
    <property type="term" value="P:RNA stabilization"/>
    <property type="evidence" value="ECO:0007669"/>
    <property type="project" value="TreeGrafter"/>
</dbReference>
<feature type="compositionally biased region" description="Basic residues" evidence="1">
    <location>
        <begin position="297"/>
        <end position="308"/>
    </location>
</feature>
<evidence type="ECO:0000313" key="5">
    <source>
        <dbReference type="Proteomes" id="UP001152797"/>
    </source>
</evidence>
<evidence type="ECO:0000313" key="4">
    <source>
        <dbReference type="EMBL" id="CAL4800302.1"/>
    </source>
</evidence>
<dbReference type="EMBL" id="CAMXCT030005668">
    <property type="protein sequence ID" value="CAL4800302.1"/>
    <property type="molecule type" value="Genomic_DNA"/>
</dbReference>
<evidence type="ECO:0000259" key="2">
    <source>
        <dbReference type="PROSITE" id="PS50126"/>
    </source>
</evidence>
<protein>
    <recommendedName>
        <fullName evidence="2">S1 motif domain-containing protein</fullName>
    </recommendedName>
</protein>
<dbReference type="OrthoDB" id="437280at2759"/>
<reference evidence="4 5" key="2">
    <citation type="submission" date="2024-05" db="EMBL/GenBank/DDBJ databases">
        <authorList>
            <person name="Chen Y."/>
            <person name="Shah S."/>
            <person name="Dougan E. K."/>
            <person name="Thang M."/>
            <person name="Chan C."/>
        </authorList>
    </citation>
    <scope>NUCLEOTIDE SEQUENCE [LARGE SCALE GENOMIC DNA]</scope>
</reference>
<feature type="compositionally biased region" description="Basic and acidic residues" evidence="1">
    <location>
        <begin position="221"/>
        <end position="296"/>
    </location>
</feature>
<dbReference type="EMBL" id="CAMXCT010005668">
    <property type="protein sequence ID" value="CAI4012990.1"/>
    <property type="molecule type" value="Genomic_DNA"/>
</dbReference>
<evidence type="ECO:0000313" key="3">
    <source>
        <dbReference type="EMBL" id="CAI4012990.1"/>
    </source>
</evidence>
<organism evidence="3">
    <name type="scientific">Cladocopium goreaui</name>
    <dbReference type="NCBI Taxonomy" id="2562237"/>
    <lineage>
        <taxon>Eukaryota</taxon>
        <taxon>Sar</taxon>
        <taxon>Alveolata</taxon>
        <taxon>Dinophyceae</taxon>
        <taxon>Suessiales</taxon>
        <taxon>Symbiodiniaceae</taxon>
        <taxon>Cladocopium</taxon>
    </lineage>
</organism>
<dbReference type="GO" id="GO:0003723">
    <property type="term" value="F:RNA binding"/>
    <property type="evidence" value="ECO:0007669"/>
    <property type="project" value="TreeGrafter"/>
</dbReference>
<feature type="region of interest" description="Disordered" evidence="1">
    <location>
        <begin position="188"/>
        <end position="308"/>
    </location>
</feature>
<dbReference type="Proteomes" id="UP001152797">
    <property type="component" value="Unassembled WGS sequence"/>
</dbReference>
<reference evidence="3" key="1">
    <citation type="submission" date="2022-10" db="EMBL/GenBank/DDBJ databases">
        <authorList>
            <person name="Chen Y."/>
            <person name="Dougan E. K."/>
            <person name="Chan C."/>
            <person name="Rhodes N."/>
            <person name="Thang M."/>
        </authorList>
    </citation>
    <scope>NUCLEOTIDE SEQUENCE</scope>
</reference>
<dbReference type="Pfam" id="PF00575">
    <property type="entry name" value="S1"/>
    <property type="match status" value="1"/>
</dbReference>
<dbReference type="Gene3D" id="2.40.50.140">
    <property type="entry name" value="Nucleic acid-binding proteins"/>
    <property type="match status" value="1"/>
</dbReference>
<feature type="domain" description="S1 motif" evidence="2">
    <location>
        <begin position="53"/>
        <end position="129"/>
    </location>
</feature>
<accession>A0A9P1DNT2</accession>
<dbReference type="PROSITE" id="PS50126">
    <property type="entry name" value="S1"/>
    <property type="match status" value="1"/>
</dbReference>
<comment type="caution">
    <text evidence="3">The sequence shown here is derived from an EMBL/GenBank/DDBJ whole genome shotgun (WGS) entry which is preliminary data.</text>
</comment>
<proteinExistence type="predicted"/>
<sequence>MNGFVAGQFRISKPETGFKQKATSYREYDAEQFQKSTGLARKRTTGTVMPRENTIHQGLIVCTKEYGAFVQLGKGEKYKDGFLHIGCLPNPPGVERVEVVNSVVREGDKVWVKVRDVDEENGKYALDMRFVHQKDGRDLDPFNGRGRVPKDVGWEFPKQQLKHIQAANAVINAQKEGFGNEFAWKKEQEEEEAMKRMQVESSDESDPEDKKAKKMKKKLEKQKQKLEKLKQGSLGKLKDSKDSKDKKKGKDKEQAKDKEKEKPREKEKEDKAKDKPREKEKAKEKLREKDSEDRRDKKSKKRRRDSSS</sequence>
<evidence type="ECO:0000256" key="1">
    <source>
        <dbReference type="SAM" id="MobiDB-lite"/>
    </source>
</evidence>
<dbReference type="InterPro" id="IPR003029">
    <property type="entry name" value="S1_domain"/>
</dbReference>
<dbReference type="InterPro" id="IPR012340">
    <property type="entry name" value="NA-bd_OB-fold"/>
</dbReference>
<dbReference type="SMART" id="SM00316">
    <property type="entry name" value="S1"/>
    <property type="match status" value="1"/>
</dbReference>
<gene>
    <name evidence="3" type="ORF">C1SCF055_LOCUS38004</name>
</gene>